<organism evidence="2 3">
    <name type="scientific">Rhododendron simsii</name>
    <name type="common">Sims's rhododendron</name>
    <dbReference type="NCBI Taxonomy" id="118357"/>
    <lineage>
        <taxon>Eukaryota</taxon>
        <taxon>Viridiplantae</taxon>
        <taxon>Streptophyta</taxon>
        <taxon>Embryophyta</taxon>
        <taxon>Tracheophyta</taxon>
        <taxon>Spermatophyta</taxon>
        <taxon>Magnoliopsida</taxon>
        <taxon>eudicotyledons</taxon>
        <taxon>Gunneridae</taxon>
        <taxon>Pentapetalae</taxon>
        <taxon>asterids</taxon>
        <taxon>Ericales</taxon>
        <taxon>Ericaceae</taxon>
        <taxon>Ericoideae</taxon>
        <taxon>Rhodoreae</taxon>
        <taxon>Rhododendron</taxon>
    </lineage>
</organism>
<dbReference type="EMBL" id="WJXA01000002">
    <property type="protein sequence ID" value="KAF7149627.1"/>
    <property type="molecule type" value="Genomic_DNA"/>
</dbReference>
<feature type="domain" description="KIB1-4 beta-propeller" evidence="1">
    <location>
        <begin position="104"/>
        <end position="351"/>
    </location>
</feature>
<dbReference type="Proteomes" id="UP000626092">
    <property type="component" value="Unassembled WGS sequence"/>
</dbReference>
<dbReference type="InterPro" id="IPR005174">
    <property type="entry name" value="KIB1-4_b-propeller"/>
</dbReference>
<dbReference type="Pfam" id="PF03478">
    <property type="entry name" value="Beta-prop_KIB1-4"/>
    <property type="match status" value="1"/>
</dbReference>
<dbReference type="InterPro" id="IPR050942">
    <property type="entry name" value="F-box_BR-signaling"/>
</dbReference>
<dbReference type="PANTHER" id="PTHR44259:SF114">
    <property type="entry name" value="OS06G0707300 PROTEIN"/>
    <property type="match status" value="1"/>
</dbReference>
<dbReference type="AlphaFoldDB" id="A0A834HAF8"/>
<comment type="caution">
    <text evidence="2">The sequence shown here is derived from an EMBL/GenBank/DDBJ whole genome shotgun (WGS) entry which is preliminary data.</text>
</comment>
<proteinExistence type="predicted"/>
<accession>A0A834HAF8</accession>
<protein>
    <recommendedName>
        <fullName evidence="1">KIB1-4 beta-propeller domain-containing protein</fullName>
    </recommendedName>
</protein>
<evidence type="ECO:0000313" key="2">
    <source>
        <dbReference type="EMBL" id="KAF7149627.1"/>
    </source>
</evidence>
<dbReference type="PANTHER" id="PTHR44259">
    <property type="entry name" value="OS07G0183000 PROTEIN-RELATED"/>
    <property type="match status" value="1"/>
</dbReference>
<gene>
    <name evidence="2" type="ORF">RHSIM_Rhsim02G0224300</name>
</gene>
<dbReference type="OrthoDB" id="642536at2759"/>
<name>A0A834HAF8_RHOSS</name>
<evidence type="ECO:0000313" key="3">
    <source>
        <dbReference type="Proteomes" id="UP000626092"/>
    </source>
</evidence>
<reference evidence="2" key="1">
    <citation type="submission" date="2019-11" db="EMBL/GenBank/DDBJ databases">
        <authorList>
            <person name="Liu Y."/>
            <person name="Hou J."/>
            <person name="Li T.-Q."/>
            <person name="Guan C.-H."/>
            <person name="Wu X."/>
            <person name="Wu H.-Z."/>
            <person name="Ling F."/>
            <person name="Zhang R."/>
            <person name="Shi X.-G."/>
            <person name="Ren J.-P."/>
            <person name="Chen E.-F."/>
            <person name="Sun J.-M."/>
        </authorList>
    </citation>
    <scope>NUCLEOTIDE SEQUENCE</scope>
    <source>
        <strain evidence="2">Adult_tree_wgs_1</strain>
        <tissue evidence="2">Leaves</tissue>
    </source>
</reference>
<sequence>MFTASLVRTTQSLVQTSTQQSENKLAATMVRTSILTQLALNNLGPDQPNLGPDQRTLHKHIGYTAHSILGVASFWAWFCLDNLLLLSRRSIAINDNFEGSEQIPWLMLSDKDKPDERQFVSLRKGGIICTINLPEARGKRCLETLGWLVTIAEDEESKDYVLVVLHGNVRHLGFWRPGDKSWTNVEVPILGFYDIIFHEGLLFAVKGHGMVLAFDVLGPYPIRPWFGLGIPDICFGSHKQLFIVESAGVVLMVHQDASLPDFGDDDPFGPDNKERSSVEYPTCRFQVFEFASGTKEWVEIMSLGDNGLFLGENASISVDASRFSGMKANCIYYTDNFWNFYQRGGANTGIYSLEDGSKSPCYEEESFNPICPPLWVSPSSF</sequence>
<keyword evidence="3" id="KW-1185">Reference proteome</keyword>
<evidence type="ECO:0000259" key="1">
    <source>
        <dbReference type="Pfam" id="PF03478"/>
    </source>
</evidence>